<dbReference type="EMBL" id="JBHRZI010000030">
    <property type="protein sequence ID" value="MFC3896589.1"/>
    <property type="molecule type" value="Genomic_DNA"/>
</dbReference>
<gene>
    <name evidence="2" type="ORF">ACFOWZ_34370</name>
</gene>
<feature type="transmembrane region" description="Helical" evidence="1">
    <location>
        <begin position="12"/>
        <end position="29"/>
    </location>
</feature>
<keyword evidence="1" id="KW-0812">Transmembrane</keyword>
<keyword evidence="1" id="KW-1133">Transmembrane helix</keyword>
<keyword evidence="1" id="KW-0472">Membrane</keyword>
<dbReference type="Proteomes" id="UP001595690">
    <property type="component" value="Unassembled WGS sequence"/>
</dbReference>
<reference evidence="3" key="1">
    <citation type="journal article" date="2019" name="Int. J. Syst. Evol. Microbiol.">
        <title>The Global Catalogue of Microorganisms (GCM) 10K type strain sequencing project: providing services to taxonomists for standard genome sequencing and annotation.</title>
        <authorList>
            <consortium name="The Broad Institute Genomics Platform"/>
            <consortium name="The Broad Institute Genome Sequencing Center for Infectious Disease"/>
            <person name="Wu L."/>
            <person name="Ma J."/>
        </authorList>
    </citation>
    <scope>NUCLEOTIDE SEQUENCE [LARGE SCALE GENOMIC DNA]</scope>
    <source>
        <strain evidence="3">CGMCC 4.7405</strain>
    </source>
</reference>
<organism evidence="2 3">
    <name type="scientific">Lentzea rhizosphaerae</name>
    <dbReference type="NCBI Taxonomy" id="2041025"/>
    <lineage>
        <taxon>Bacteria</taxon>
        <taxon>Bacillati</taxon>
        <taxon>Actinomycetota</taxon>
        <taxon>Actinomycetes</taxon>
        <taxon>Pseudonocardiales</taxon>
        <taxon>Pseudonocardiaceae</taxon>
        <taxon>Lentzea</taxon>
    </lineage>
</organism>
<evidence type="ECO:0000256" key="1">
    <source>
        <dbReference type="SAM" id="Phobius"/>
    </source>
</evidence>
<proteinExistence type="predicted"/>
<feature type="transmembrane region" description="Helical" evidence="1">
    <location>
        <begin position="35"/>
        <end position="53"/>
    </location>
</feature>
<name>A0ABV8C3W5_9PSEU</name>
<keyword evidence="3" id="KW-1185">Reference proteome</keyword>
<dbReference type="RefSeq" id="WP_382378120.1">
    <property type="nucleotide sequence ID" value="NZ_JBHRZI010000030.1"/>
</dbReference>
<evidence type="ECO:0000313" key="3">
    <source>
        <dbReference type="Proteomes" id="UP001595690"/>
    </source>
</evidence>
<comment type="caution">
    <text evidence="2">The sequence shown here is derived from an EMBL/GenBank/DDBJ whole genome shotgun (WGS) entry which is preliminary data.</text>
</comment>
<accession>A0ABV8C3W5</accession>
<protein>
    <submittedName>
        <fullName evidence="2">Uncharacterized protein</fullName>
    </submittedName>
</protein>
<evidence type="ECO:0000313" key="2">
    <source>
        <dbReference type="EMBL" id="MFC3896589.1"/>
    </source>
</evidence>
<sequence length="76" mass="8315">MMIVELILGKYFWRLYLVFVTLLAAAVVVCVSAGHFTTLGIGALAGGSALPAARRWSRRLGRRRAARRLAQTNPDS</sequence>